<accession>A0A0F9MRQ8</accession>
<dbReference type="AlphaFoldDB" id="A0A0F9MRQ8"/>
<organism evidence="1">
    <name type="scientific">marine sediment metagenome</name>
    <dbReference type="NCBI Taxonomy" id="412755"/>
    <lineage>
        <taxon>unclassified sequences</taxon>
        <taxon>metagenomes</taxon>
        <taxon>ecological metagenomes</taxon>
    </lineage>
</organism>
<proteinExistence type="predicted"/>
<evidence type="ECO:0008006" key="2">
    <source>
        <dbReference type="Google" id="ProtNLM"/>
    </source>
</evidence>
<dbReference type="EMBL" id="LAZR01009560">
    <property type="protein sequence ID" value="KKM71892.1"/>
    <property type="molecule type" value="Genomic_DNA"/>
</dbReference>
<reference evidence="1" key="1">
    <citation type="journal article" date="2015" name="Nature">
        <title>Complex archaea that bridge the gap between prokaryotes and eukaryotes.</title>
        <authorList>
            <person name="Spang A."/>
            <person name="Saw J.H."/>
            <person name="Jorgensen S.L."/>
            <person name="Zaremba-Niedzwiedzka K."/>
            <person name="Martijn J."/>
            <person name="Lind A.E."/>
            <person name="van Eijk R."/>
            <person name="Schleper C."/>
            <person name="Guy L."/>
            <person name="Ettema T.J."/>
        </authorList>
    </citation>
    <scope>NUCLEOTIDE SEQUENCE</scope>
</reference>
<gene>
    <name evidence="1" type="ORF">LCGC14_1426110</name>
</gene>
<protein>
    <recommendedName>
        <fullName evidence="2">Rubredoxin-like domain-containing protein</fullName>
    </recommendedName>
</protein>
<comment type="caution">
    <text evidence="1">The sequence shown here is derived from an EMBL/GenBank/DDBJ whole genome shotgun (WGS) entry which is preliminary data.</text>
</comment>
<sequence length="50" mass="5679">MKTVDLIASGYEWECPECEYLNDEIEVTEKVTCPGCGNEYETNPPEHAIK</sequence>
<evidence type="ECO:0000313" key="1">
    <source>
        <dbReference type="EMBL" id="KKM71892.1"/>
    </source>
</evidence>
<name>A0A0F9MRQ8_9ZZZZ</name>